<keyword evidence="2" id="KW-1185">Reference proteome</keyword>
<dbReference type="AlphaFoldDB" id="A0A5P8VVM0"/>
<name>A0A5P8VVM0_9NOSO</name>
<dbReference type="Proteomes" id="UP000326678">
    <property type="component" value="Chromosome Gxm1"/>
</dbReference>
<sequence>MWQDEILEEIERIRDEHAKSFNYDMRAICEDWQRQQAQSGRQFVTLTPARRSNKAVQPTEQK</sequence>
<dbReference type="KEGG" id="nsh:GXM_01943"/>
<gene>
    <name evidence="1" type="ORF">GXM_01943</name>
</gene>
<evidence type="ECO:0000313" key="2">
    <source>
        <dbReference type="Proteomes" id="UP000326678"/>
    </source>
</evidence>
<proteinExistence type="predicted"/>
<accession>A0A5P8VVM0</accession>
<protein>
    <submittedName>
        <fullName evidence="1">Uncharacterized protein</fullName>
    </submittedName>
</protein>
<dbReference type="RefSeq" id="WP_118161737.1">
    <property type="nucleotide sequence ID" value="NZ_CP045226.1"/>
</dbReference>
<dbReference type="EMBL" id="CP045226">
    <property type="protein sequence ID" value="QFS44468.1"/>
    <property type="molecule type" value="Genomic_DNA"/>
</dbReference>
<organism evidence="1 2">
    <name type="scientific">Nostoc sphaeroides CCNUC1</name>
    <dbReference type="NCBI Taxonomy" id="2653204"/>
    <lineage>
        <taxon>Bacteria</taxon>
        <taxon>Bacillati</taxon>
        <taxon>Cyanobacteriota</taxon>
        <taxon>Cyanophyceae</taxon>
        <taxon>Nostocales</taxon>
        <taxon>Nostocaceae</taxon>
        <taxon>Nostoc</taxon>
    </lineage>
</organism>
<evidence type="ECO:0000313" key="1">
    <source>
        <dbReference type="EMBL" id="QFS44468.1"/>
    </source>
</evidence>
<reference evidence="1 2" key="1">
    <citation type="submission" date="2019-10" db="EMBL/GenBank/DDBJ databases">
        <title>Genomic and transcriptomic insights into the perfect genentic adaptation of a filamentous nitrogen-fixing cyanobacterium to rice fields.</title>
        <authorList>
            <person name="Chen Z."/>
        </authorList>
    </citation>
    <scope>NUCLEOTIDE SEQUENCE [LARGE SCALE GENOMIC DNA]</scope>
    <source>
        <strain evidence="1">CCNUC1</strain>
    </source>
</reference>